<accession>A0A7E6EMK3</accession>
<dbReference type="KEGG" id="osn:115226436"/>
<organism evidence="4 5">
    <name type="scientific">Octopus sinensis</name>
    <name type="common">East Asian common octopus</name>
    <dbReference type="NCBI Taxonomy" id="2607531"/>
    <lineage>
        <taxon>Eukaryota</taxon>
        <taxon>Metazoa</taxon>
        <taxon>Spiralia</taxon>
        <taxon>Lophotrochozoa</taxon>
        <taxon>Mollusca</taxon>
        <taxon>Cephalopoda</taxon>
        <taxon>Coleoidea</taxon>
        <taxon>Octopodiformes</taxon>
        <taxon>Octopoda</taxon>
        <taxon>Incirrata</taxon>
        <taxon>Octopodidae</taxon>
        <taxon>Octopus</taxon>
    </lineage>
</organism>
<dbReference type="Pfam" id="PF08241">
    <property type="entry name" value="Methyltransf_11"/>
    <property type="match status" value="1"/>
</dbReference>
<evidence type="ECO:0000313" key="4">
    <source>
        <dbReference type="Proteomes" id="UP000515154"/>
    </source>
</evidence>
<dbReference type="InterPro" id="IPR013216">
    <property type="entry name" value="Methyltransf_11"/>
</dbReference>
<feature type="domain" description="Methyltransferase type 11" evidence="3">
    <location>
        <begin position="50"/>
        <end position="149"/>
    </location>
</feature>
<reference evidence="5 6" key="1">
    <citation type="submission" date="2025-08" db="UniProtKB">
        <authorList>
            <consortium name="RefSeq"/>
        </authorList>
    </citation>
    <scope>IDENTIFICATION</scope>
</reference>
<sequence>MLIESLAKNSCLPQKTFMGRFVKSLLTEKWRHMELLAVENCQLHPDHNVLEVGFGPGIGLQAAYNIIKNGKGKVTGLDLSPYILEEATKLMSEGIIKKQVELHLGNVMEMPFQSNSFDRLFHCNTFYFWPDLNKSAQELYRVLKPGCFMVTVLNQRYLKYMKTIGVLRYGDADVQKYMNALLQSKFENIKISHGKYGIKPYQIITAYTGNKQE</sequence>
<dbReference type="InterPro" id="IPR029063">
    <property type="entry name" value="SAM-dependent_MTases_sf"/>
</dbReference>
<name>A0A7E6EMK3_9MOLL</name>
<dbReference type="GO" id="GO:0016126">
    <property type="term" value="P:sterol biosynthetic process"/>
    <property type="evidence" value="ECO:0007669"/>
    <property type="project" value="TreeGrafter"/>
</dbReference>
<keyword evidence="4" id="KW-1185">Reference proteome</keyword>
<dbReference type="Gene3D" id="3.40.50.150">
    <property type="entry name" value="Vaccinia Virus protein VP39"/>
    <property type="match status" value="1"/>
</dbReference>
<gene>
    <name evidence="5 6" type="primary">LOC115226436</name>
</gene>
<dbReference type="InterPro" id="IPR050447">
    <property type="entry name" value="Erg6_SMT_methyltransf"/>
</dbReference>
<dbReference type="RefSeq" id="XP_036356195.1">
    <property type="nucleotide sequence ID" value="XM_036500302.1"/>
</dbReference>
<keyword evidence="1" id="KW-0808">Transferase</keyword>
<proteinExistence type="inferred from homology"/>
<evidence type="ECO:0000256" key="2">
    <source>
        <dbReference type="ARBA" id="ARBA00038188"/>
    </source>
</evidence>
<dbReference type="SUPFAM" id="SSF53335">
    <property type="entry name" value="S-adenosyl-L-methionine-dependent methyltransferases"/>
    <property type="match status" value="1"/>
</dbReference>
<evidence type="ECO:0000313" key="5">
    <source>
        <dbReference type="RefSeq" id="XP_036356195.1"/>
    </source>
</evidence>
<comment type="similarity">
    <text evidence="2">Belongs to the class I-like SAM-binding methyltransferase superfamily. Erg6/SMT family.</text>
</comment>
<dbReference type="PANTHER" id="PTHR44068:SF1">
    <property type="entry name" value="HYPOTHETICAL LOC100005854"/>
    <property type="match status" value="1"/>
</dbReference>
<dbReference type="PANTHER" id="PTHR44068">
    <property type="entry name" value="ZGC:194242"/>
    <property type="match status" value="1"/>
</dbReference>
<dbReference type="GO" id="GO:0005783">
    <property type="term" value="C:endoplasmic reticulum"/>
    <property type="evidence" value="ECO:0007669"/>
    <property type="project" value="TreeGrafter"/>
</dbReference>
<evidence type="ECO:0000256" key="1">
    <source>
        <dbReference type="ARBA" id="ARBA00022679"/>
    </source>
</evidence>
<dbReference type="AlphaFoldDB" id="A0A7E6EMK3"/>
<dbReference type="CDD" id="cd02440">
    <property type="entry name" value="AdoMet_MTases"/>
    <property type="match status" value="1"/>
</dbReference>
<evidence type="ECO:0000313" key="6">
    <source>
        <dbReference type="RefSeq" id="XP_036356199.1"/>
    </source>
</evidence>
<protein>
    <submittedName>
        <fullName evidence="5 6">Demethylmenaquinone methyltransferase-like isoform X1</fullName>
    </submittedName>
</protein>
<dbReference type="Proteomes" id="UP000515154">
    <property type="component" value="Linkage group LG2"/>
</dbReference>
<dbReference type="GO" id="GO:0003838">
    <property type="term" value="F:sterol 24-C-methyltransferase activity"/>
    <property type="evidence" value="ECO:0007669"/>
    <property type="project" value="TreeGrafter"/>
</dbReference>
<evidence type="ECO:0000259" key="3">
    <source>
        <dbReference type="Pfam" id="PF08241"/>
    </source>
</evidence>
<dbReference type="RefSeq" id="XP_036356199.1">
    <property type="nucleotide sequence ID" value="XM_036500306.1"/>
</dbReference>